<dbReference type="Pfam" id="PF11380">
    <property type="entry name" value="Stealth_CR2"/>
    <property type="match status" value="1"/>
</dbReference>
<dbReference type="AlphaFoldDB" id="A0A0H3FD82"/>
<reference evidence="7 8" key="2">
    <citation type="journal article" date="2012" name="J. Bacteriol.">
        <title>Complete Genome Sequence of Rahnella sp. Strain Y9602, a Gammaproteobacterium Isolate from Metal- and Radionuclide-Contaminated Soil.</title>
        <authorList>
            <person name="Martinez R.J."/>
            <person name="Bruce D."/>
            <person name="Detter C."/>
            <person name="Goodwin L.A."/>
            <person name="Han J."/>
            <person name="Han C.S."/>
            <person name="Held B."/>
            <person name="Land M.L."/>
            <person name="Mikhailova N."/>
            <person name="Nolan M."/>
            <person name="Pennacchio L."/>
            <person name="Pitluck S."/>
            <person name="Tapia R."/>
            <person name="Woyke T."/>
            <person name="Sobecky P.A."/>
        </authorList>
    </citation>
    <scope>NUCLEOTIDE SEQUENCE [LARGE SCALE GENOMIC DNA]</scope>
    <source>
        <strain evidence="7 8">Y9602</strain>
    </source>
</reference>
<dbReference type="InterPro" id="IPR021520">
    <property type="entry name" value="Stealth_CR2"/>
</dbReference>
<reference evidence="8" key="1">
    <citation type="submission" date="2011-01" db="EMBL/GenBank/DDBJ databases">
        <title>Complete sequence of chromosome of Rahnella sp. Y9602.</title>
        <authorList>
            <consortium name="US DOE Joint Genome Institute"/>
            <person name="Lucas S."/>
            <person name="Copeland A."/>
            <person name="Lapidus A."/>
            <person name="Cheng J.-F."/>
            <person name="Goodwin L."/>
            <person name="Pitluck S."/>
            <person name="Lu M."/>
            <person name="Detter J.C."/>
            <person name="Han C."/>
            <person name="Tapia R."/>
            <person name="Land M."/>
            <person name="Hauser L."/>
            <person name="Kyrpides N."/>
            <person name="Ivanova N."/>
            <person name="Ovchinnikova G."/>
            <person name="Pagani I."/>
            <person name="Sobecky P.A."/>
            <person name="Martinez R.J."/>
            <person name="Woyke T."/>
        </authorList>
    </citation>
    <scope>NUCLEOTIDE SEQUENCE [LARGE SCALE GENOMIC DNA]</scope>
    <source>
        <strain evidence="8">Y9602</strain>
    </source>
</reference>
<dbReference type="Proteomes" id="UP000007257">
    <property type="component" value="Chromosome"/>
</dbReference>
<proteinExistence type="inferred from homology"/>
<feature type="domain" description="Stealth protein CR3 conserved region 3" evidence="6">
    <location>
        <begin position="436"/>
        <end position="483"/>
    </location>
</feature>
<feature type="domain" description="Stealth protein CR2 conserved region 2" evidence="4">
    <location>
        <begin position="285"/>
        <end position="390"/>
    </location>
</feature>
<dbReference type="Pfam" id="PF17102">
    <property type="entry name" value="Stealth_CR3"/>
    <property type="match status" value="1"/>
</dbReference>
<organism evidence="7 8">
    <name type="scientific">Rahnella sp. (strain Y9602)</name>
    <dbReference type="NCBI Taxonomy" id="2703885"/>
    <lineage>
        <taxon>Bacteria</taxon>
        <taxon>Pseudomonadati</taxon>
        <taxon>Pseudomonadota</taxon>
        <taxon>Gammaproteobacteria</taxon>
        <taxon>Enterobacterales</taxon>
        <taxon>Yersiniaceae</taxon>
        <taxon>Rahnella</taxon>
    </lineage>
</organism>
<evidence type="ECO:0000313" key="7">
    <source>
        <dbReference type="EMBL" id="ADW72987.1"/>
    </source>
</evidence>
<comment type="similarity">
    <text evidence="1">Belongs to the stealth family.</text>
</comment>
<dbReference type="GO" id="GO:0003976">
    <property type="term" value="F:UDP-N-acetylglucosamine-lysosomal-enzyme N-acetylglucosaminephosphotransferase activity"/>
    <property type="evidence" value="ECO:0007669"/>
    <property type="project" value="UniProtKB-EC"/>
</dbReference>
<dbReference type="PANTHER" id="PTHR24045">
    <property type="match status" value="1"/>
</dbReference>
<dbReference type="eggNOG" id="COG0438">
    <property type="taxonomic scope" value="Bacteria"/>
</dbReference>
<dbReference type="InterPro" id="IPR031357">
    <property type="entry name" value="Stealth_CR3"/>
</dbReference>
<protein>
    <submittedName>
        <fullName evidence="7">UDP-N-acetylglucosamine--lysosomal-enzymeN-acetylglucosaminephosphotransferase</fullName>
        <ecNumber evidence="7">2.7.8.17</ecNumber>
    </submittedName>
</protein>
<evidence type="ECO:0000256" key="2">
    <source>
        <dbReference type="ARBA" id="ARBA00022679"/>
    </source>
</evidence>
<keyword evidence="3" id="KW-0270">Exopolysaccharide synthesis</keyword>
<sequence>MTILKYLLTNWKLLIMSKLVRKTKKLFKSPRLFFKDAAIFKDKKTGAISLVNPEIRENQELVLPSEILKTNTKKKSHDKAEILAKDPSVRISSLIEDFLTPHDQEKVLFKLLDKAGINYHLVNVPWQHIIRIAIQDSFVNNVLDLIKEHEEFTKKVFISKGSNRYDLVKLYFHDDTYIYKSILIQFDPWYLTPTGVMTRNKNSLIQFIPKAHINKTVHSFAPIRLGRSNEDIDNINSMLDTNSFMFDEYNGPIDIVFTWVSDSDPRWLASKNLYSGNNQGKSDTRFVDYEQLRYSLRSVAYYAKFVRNIFIVTDNQIPYWLDIDHEKIKIIDHKDIFDDSSVLPVFNSVAIESWIHKIKGLSENFIYANDDYFFGSPVTKSHFIHSNSVAKLFLEPIPNVFGEVFDDSEPTNQLSLFTAECFYKKFKNWPSYWPLHAPMIKNINVIEEMISEFKDLTDKTSRSRFRETGTISPLYLMSSYYSYHKGYSVSSPIRYEYVSSDDPALESKLATLLSKVKANQCDVFCLNDHRSVTEIQVNKVVTFMKEAFPIAADWELDKEHTL</sequence>
<dbReference type="Pfam" id="PF17101">
    <property type="entry name" value="Stealth_CR1"/>
    <property type="match status" value="1"/>
</dbReference>
<dbReference type="EC" id="2.7.8.17" evidence="7"/>
<dbReference type="PANTHER" id="PTHR24045:SF0">
    <property type="entry name" value="N-ACETYLGLUCOSAMINE-1-PHOSPHOTRANSFERASE SUBUNITS ALPHA_BETA"/>
    <property type="match status" value="1"/>
</dbReference>
<accession>A0A0H3FD82</accession>
<feature type="domain" description="Stealth protein CR1 conserved region 1" evidence="5">
    <location>
        <begin position="252"/>
        <end position="278"/>
    </location>
</feature>
<dbReference type="KEGG" id="rah:Rahaq_1364"/>
<dbReference type="EMBL" id="CP002505">
    <property type="protein sequence ID" value="ADW72987.1"/>
    <property type="molecule type" value="Genomic_DNA"/>
</dbReference>
<evidence type="ECO:0000259" key="4">
    <source>
        <dbReference type="Pfam" id="PF11380"/>
    </source>
</evidence>
<gene>
    <name evidence="7" type="ordered locus">Rahaq_1364</name>
</gene>
<dbReference type="GO" id="GO:0000271">
    <property type="term" value="P:polysaccharide biosynthetic process"/>
    <property type="evidence" value="ECO:0007669"/>
    <property type="project" value="UniProtKB-KW"/>
</dbReference>
<dbReference type="HOGENOM" id="CLU_497698_0_0_6"/>
<keyword evidence="2 7" id="KW-0808">Transferase</keyword>
<evidence type="ECO:0000313" key="8">
    <source>
        <dbReference type="Proteomes" id="UP000007257"/>
    </source>
</evidence>
<dbReference type="InterPro" id="IPR047141">
    <property type="entry name" value="Stealth"/>
</dbReference>
<evidence type="ECO:0000259" key="5">
    <source>
        <dbReference type="Pfam" id="PF17101"/>
    </source>
</evidence>
<evidence type="ECO:0000256" key="1">
    <source>
        <dbReference type="ARBA" id="ARBA00007583"/>
    </source>
</evidence>
<dbReference type="InterPro" id="IPR031358">
    <property type="entry name" value="Stealth_CR1"/>
</dbReference>
<evidence type="ECO:0000256" key="3">
    <source>
        <dbReference type="ARBA" id="ARBA00023169"/>
    </source>
</evidence>
<name>A0A0H3FD82_RAHSY</name>
<evidence type="ECO:0000259" key="6">
    <source>
        <dbReference type="Pfam" id="PF17102"/>
    </source>
</evidence>